<proteinExistence type="predicted"/>
<evidence type="ECO:0000313" key="2">
    <source>
        <dbReference type="Proteomes" id="UP000826656"/>
    </source>
</evidence>
<comment type="caution">
    <text evidence="1">The sequence shown here is derived from an EMBL/GenBank/DDBJ whole genome shotgun (WGS) entry which is preliminary data.</text>
</comment>
<organism evidence="1 2">
    <name type="scientific">Solanum tuberosum</name>
    <name type="common">Potato</name>
    <dbReference type="NCBI Taxonomy" id="4113"/>
    <lineage>
        <taxon>Eukaryota</taxon>
        <taxon>Viridiplantae</taxon>
        <taxon>Streptophyta</taxon>
        <taxon>Embryophyta</taxon>
        <taxon>Tracheophyta</taxon>
        <taxon>Spermatophyta</taxon>
        <taxon>Magnoliopsida</taxon>
        <taxon>eudicotyledons</taxon>
        <taxon>Gunneridae</taxon>
        <taxon>Pentapetalae</taxon>
        <taxon>asterids</taxon>
        <taxon>lamiids</taxon>
        <taxon>Solanales</taxon>
        <taxon>Solanaceae</taxon>
        <taxon>Solanoideae</taxon>
        <taxon>Solaneae</taxon>
        <taxon>Solanum</taxon>
    </lineage>
</organism>
<gene>
    <name evidence="1" type="ORF">KY290_020699</name>
</gene>
<name>A0ABQ7V1F9_SOLTU</name>
<keyword evidence="2" id="KW-1185">Reference proteome</keyword>
<accession>A0ABQ7V1F9</accession>
<sequence length="105" mass="12236">MIDKGMKAPQLDYNKFAADFSRGGRPDILEELAKRMKFSGKFEVSSLFARWAEMMKSRMRGSLTNQQRLLTISDNRMSLFDLSISYKDLTLQPYMHSCLNKFLQI</sequence>
<dbReference type="EMBL" id="JAIVGD010000015">
    <property type="protein sequence ID" value="KAH0757206.1"/>
    <property type="molecule type" value="Genomic_DNA"/>
</dbReference>
<evidence type="ECO:0008006" key="3">
    <source>
        <dbReference type="Google" id="ProtNLM"/>
    </source>
</evidence>
<protein>
    <recommendedName>
        <fullName evidence="3">Pentatricopeptide repeat-containing protein</fullName>
    </recommendedName>
</protein>
<evidence type="ECO:0000313" key="1">
    <source>
        <dbReference type="EMBL" id="KAH0757206.1"/>
    </source>
</evidence>
<reference evidence="1 2" key="1">
    <citation type="journal article" date="2021" name="bioRxiv">
        <title>Chromosome-scale and haplotype-resolved genome assembly of a tetraploid potato cultivar.</title>
        <authorList>
            <person name="Sun H."/>
            <person name="Jiao W.-B."/>
            <person name="Krause K."/>
            <person name="Campoy J.A."/>
            <person name="Goel M."/>
            <person name="Folz-Donahue K."/>
            <person name="Kukat C."/>
            <person name="Huettel B."/>
            <person name="Schneeberger K."/>
        </authorList>
    </citation>
    <scope>NUCLEOTIDE SEQUENCE [LARGE SCALE GENOMIC DNA]</scope>
    <source>
        <strain evidence="1">SolTubOtavaFocal</strain>
        <tissue evidence="1">Leaves</tissue>
    </source>
</reference>
<dbReference type="Proteomes" id="UP000826656">
    <property type="component" value="Unassembled WGS sequence"/>
</dbReference>